<protein>
    <submittedName>
        <fullName evidence="1">Uncharacterized protein</fullName>
    </submittedName>
</protein>
<sequence>MSMERDIRLGSTRFWMPGKHRQRSRGSWHQQATEYKVKATGIESKVDREDVKQILMADPLKSIRALAADYIEILRTKTSPMGSCATSRIEHPPIRVGESKACKLRPSNIARPKATSTRSGLAWKDFVFEVYQALRKRLMTIVATNGGYIE</sequence>
<dbReference type="Proteomes" id="UP000595437">
    <property type="component" value="Chromosome 11"/>
</dbReference>
<organism evidence="1 2">
    <name type="scientific">Caligus rogercresseyi</name>
    <name type="common">Sea louse</name>
    <dbReference type="NCBI Taxonomy" id="217165"/>
    <lineage>
        <taxon>Eukaryota</taxon>
        <taxon>Metazoa</taxon>
        <taxon>Ecdysozoa</taxon>
        <taxon>Arthropoda</taxon>
        <taxon>Crustacea</taxon>
        <taxon>Multicrustacea</taxon>
        <taxon>Hexanauplia</taxon>
        <taxon>Copepoda</taxon>
        <taxon>Siphonostomatoida</taxon>
        <taxon>Caligidae</taxon>
        <taxon>Caligus</taxon>
    </lineage>
</organism>
<keyword evidence="2" id="KW-1185">Reference proteome</keyword>
<dbReference type="EMBL" id="CP045900">
    <property type="protein sequence ID" value="QQP42243.1"/>
    <property type="molecule type" value="Genomic_DNA"/>
</dbReference>
<name>A0A7T8H2H8_CALRO</name>
<gene>
    <name evidence="1" type="ORF">FKW44_016845</name>
</gene>
<proteinExistence type="predicted"/>
<evidence type="ECO:0000313" key="1">
    <source>
        <dbReference type="EMBL" id="QQP42243.1"/>
    </source>
</evidence>
<reference evidence="2" key="1">
    <citation type="submission" date="2021-01" db="EMBL/GenBank/DDBJ databases">
        <title>Caligus Genome Assembly.</title>
        <authorList>
            <person name="Gallardo-Escarate C."/>
        </authorList>
    </citation>
    <scope>NUCLEOTIDE SEQUENCE [LARGE SCALE GENOMIC DNA]</scope>
</reference>
<evidence type="ECO:0000313" key="2">
    <source>
        <dbReference type="Proteomes" id="UP000595437"/>
    </source>
</evidence>
<dbReference type="AlphaFoldDB" id="A0A7T8H2H8"/>
<accession>A0A7T8H2H8</accession>